<dbReference type="Proteomes" id="UP000012073">
    <property type="component" value="Unassembled WGS sequence"/>
</dbReference>
<dbReference type="GeneID" id="17326114"/>
<evidence type="ECO:0000256" key="1">
    <source>
        <dbReference type="SAM" id="Coils"/>
    </source>
</evidence>
<feature type="coiled-coil region" evidence="1">
    <location>
        <begin position="144"/>
        <end position="171"/>
    </location>
</feature>
<evidence type="ECO:0000313" key="3">
    <source>
        <dbReference type="EMBL" id="CDF38503.1"/>
    </source>
</evidence>
<name>R7QL81_CHOCR</name>
<gene>
    <name evidence="3" type="ORF">CHC_T00001112001</name>
</gene>
<dbReference type="Gene3D" id="1.20.1270.60">
    <property type="entry name" value="Arfaptin homology (AH) domain/BAR domain"/>
    <property type="match status" value="1"/>
</dbReference>
<dbReference type="EMBL" id="HG001939">
    <property type="protein sequence ID" value="CDF38503.1"/>
    <property type="molecule type" value="Genomic_DNA"/>
</dbReference>
<dbReference type="AlphaFoldDB" id="R7QL81"/>
<sequence length="430" mass="47821">MPGIKHATKKHFAKAKTRSRTIKSGINAEYTDYRSKLEATQTAIKSLIKKIQATPQVWSAIAKHQSSFASALHAAIANDGVVRSHAREVEGTVRQLQRLILEDDGAATPHRRVTAVLEAYLKSVETVQEGYAQVEMSYTEVLRYEKKVDKLNKKQKKREILDRNVSKLAAARVEHDNKLAAIMERMKTTYNKHEAVFQCAHHAFWLAQEKYSAVINDTTKSIRWESMAVREHLVNIDVNNSPKLPPLPRVQMLMPPTEATEIFTAPFEQQQLVRPQSAIVVMPSTPTTSMQNMSATENAPPTAPWPSPVPTTTVSSAEPSPLQHSQRVVYTTAEGAPLHRIPAPMYNTAESNGVDTKHPVVHLTPESPAVHVALRPKSEQVVQTFPQRQTSHSEVIYIPTPPTEIPTLPMQAVRPQYVTTSIADPSPMGA</sequence>
<dbReference type="OrthoDB" id="10435732at2759"/>
<dbReference type="SUPFAM" id="SSF103657">
    <property type="entry name" value="BAR/IMD domain-like"/>
    <property type="match status" value="1"/>
</dbReference>
<dbReference type="PhylomeDB" id="R7QL81"/>
<feature type="region of interest" description="Disordered" evidence="2">
    <location>
        <begin position="288"/>
        <end position="324"/>
    </location>
</feature>
<evidence type="ECO:0000256" key="2">
    <source>
        <dbReference type="SAM" id="MobiDB-lite"/>
    </source>
</evidence>
<evidence type="ECO:0008006" key="5">
    <source>
        <dbReference type="Google" id="ProtNLM"/>
    </source>
</evidence>
<dbReference type="InterPro" id="IPR027267">
    <property type="entry name" value="AH/BAR_dom_sf"/>
</dbReference>
<feature type="compositionally biased region" description="Low complexity" evidence="2">
    <location>
        <begin position="310"/>
        <end position="321"/>
    </location>
</feature>
<dbReference type="RefSeq" id="XP_005718396.1">
    <property type="nucleotide sequence ID" value="XM_005718339.1"/>
</dbReference>
<keyword evidence="4" id="KW-1185">Reference proteome</keyword>
<dbReference type="Gramene" id="CDF38503">
    <property type="protein sequence ID" value="CDF38503"/>
    <property type="gene ID" value="CHC_T00001112001"/>
</dbReference>
<protein>
    <recommendedName>
        <fullName evidence="5">BAR domain-containing protein</fullName>
    </recommendedName>
</protein>
<accession>R7QL81</accession>
<organism evidence="3 4">
    <name type="scientific">Chondrus crispus</name>
    <name type="common">Carrageen Irish moss</name>
    <name type="synonym">Polymorpha crispa</name>
    <dbReference type="NCBI Taxonomy" id="2769"/>
    <lineage>
        <taxon>Eukaryota</taxon>
        <taxon>Rhodophyta</taxon>
        <taxon>Florideophyceae</taxon>
        <taxon>Rhodymeniophycidae</taxon>
        <taxon>Gigartinales</taxon>
        <taxon>Gigartinaceae</taxon>
        <taxon>Chondrus</taxon>
    </lineage>
</organism>
<evidence type="ECO:0000313" key="4">
    <source>
        <dbReference type="Proteomes" id="UP000012073"/>
    </source>
</evidence>
<proteinExistence type="predicted"/>
<feature type="compositionally biased region" description="Polar residues" evidence="2">
    <location>
        <begin position="288"/>
        <end position="297"/>
    </location>
</feature>
<reference evidence="4" key="1">
    <citation type="journal article" date="2013" name="Proc. Natl. Acad. Sci. U.S.A.">
        <title>Genome structure and metabolic features in the red seaweed Chondrus crispus shed light on evolution of the Archaeplastida.</title>
        <authorList>
            <person name="Collen J."/>
            <person name="Porcel B."/>
            <person name="Carre W."/>
            <person name="Ball S.G."/>
            <person name="Chaparro C."/>
            <person name="Tonon T."/>
            <person name="Barbeyron T."/>
            <person name="Michel G."/>
            <person name="Noel B."/>
            <person name="Valentin K."/>
            <person name="Elias M."/>
            <person name="Artiguenave F."/>
            <person name="Arun A."/>
            <person name="Aury J.M."/>
            <person name="Barbosa-Neto J.F."/>
            <person name="Bothwell J.H."/>
            <person name="Bouget F.Y."/>
            <person name="Brillet L."/>
            <person name="Cabello-Hurtado F."/>
            <person name="Capella-Gutierrez S."/>
            <person name="Charrier B."/>
            <person name="Cladiere L."/>
            <person name="Cock J.M."/>
            <person name="Coelho S.M."/>
            <person name="Colleoni C."/>
            <person name="Czjzek M."/>
            <person name="Da Silva C."/>
            <person name="Delage L."/>
            <person name="Denoeud F."/>
            <person name="Deschamps P."/>
            <person name="Dittami S.M."/>
            <person name="Gabaldon T."/>
            <person name="Gachon C.M."/>
            <person name="Groisillier A."/>
            <person name="Herve C."/>
            <person name="Jabbari K."/>
            <person name="Katinka M."/>
            <person name="Kloareg B."/>
            <person name="Kowalczyk N."/>
            <person name="Labadie K."/>
            <person name="Leblanc C."/>
            <person name="Lopez P.J."/>
            <person name="McLachlan D.H."/>
            <person name="Meslet-Cladiere L."/>
            <person name="Moustafa A."/>
            <person name="Nehr Z."/>
            <person name="Nyvall Collen P."/>
            <person name="Panaud O."/>
            <person name="Partensky F."/>
            <person name="Poulain J."/>
            <person name="Rensing S.A."/>
            <person name="Rousvoal S."/>
            <person name="Samson G."/>
            <person name="Symeonidi A."/>
            <person name="Weissenbach J."/>
            <person name="Zambounis A."/>
            <person name="Wincker P."/>
            <person name="Boyen C."/>
        </authorList>
    </citation>
    <scope>NUCLEOTIDE SEQUENCE [LARGE SCALE GENOMIC DNA]</scope>
    <source>
        <strain evidence="4">cv. Stackhouse</strain>
    </source>
</reference>
<keyword evidence="1" id="KW-0175">Coiled coil</keyword>
<dbReference type="KEGG" id="ccp:CHC_T00001112001"/>